<gene>
    <name evidence="2" type="ORF">MSTO_52330</name>
</gene>
<keyword evidence="1" id="KW-1133">Transmembrane helix</keyword>
<dbReference type="KEGG" id="msto:MSTO_52330"/>
<protein>
    <submittedName>
        <fullName evidence="2">Uncharacterized protein</fullName>
    </submittedName>
</protein>
<dbReference type="EMBL" id="AP022587">
    <property type="protein sequence ID" value="BBY25028.1"/>
    <property type="molecule type" value="Genomic_DNA"/>
</dbReference>
<dbReference type="AlphaFoldDB" id="A0A7I7QFF7"/>
<sequence>MSTTRVEPDETLDEPTFTSRQPLHYLPGILLLIGVGLLGKYAQIWWNTLAKHEH</sequence>
<proteinExistence type="predicted"/>
<name>A0A7I7QFF7_9MYCO</name>
<keyword evidence="1" id="KW-0472">Membrane</keyword>
<keyword evidence="1" id="KW-0812">Transmembrane</keyword>
<evidence type="ECO:0000313" key="3">
    <source>
        <dbReference type="Proteomes" id="UP000467130"/>
    </source>
</evidence>
<organism evidence="2 3">
    <name type="scientific">Mycobacterium stomatepiae</name>
    <dbReference type="NCBI Taxonomy" id="470076"/>
    <lineage>
        <taxon>Bacteria</taxon>
        <taxon>Bacillati</taxon>
        <taxon>Actinomycetota</taxon>
        <taxon>Actinomycetes</taxon>
        <taxon>Mycobacteriales</taxon>
        <taxon>Mycobacteriaceae</taxon>
        <taxon>Mycobacterium</taxon>
        <taxon>Mycobacterium simiae complex</taxon>
    </lineage>
</organism>
<feature type="transmembrane region" description="Helical" evidence="1">
    <location>
        <begin position="23"/>
        <end position="42"/>
    </location>
</feature>
<accession>A0A7I7QFF7</accession>
<keyword evidence="3" id="KW-1185">Reference proteome</keyword>
<reference evidence="2 3" key="1">
    <citation type="journal article" date="2019" name="Emerg. Microbes Infect.">
        <title>Comprehensive subspecies identification of 175 nontuberculous mycobacteria species based on 7547 genomic profiles.</title>
        <authorList>
            <person name="Matsumoto Y."/>
            <person name="Kinjo T."/>
            <person name="Motooka D."/>
            <person name="Nabeya D."/>
            <person name="Jung N."/>
            <person name="Uechi K."/>
            <person name="Horii T."/>
            <person name="Iida T."/>
            <person name="Fujita J."/>
            <person name="Nakamura S."/>
        </authorList>
    </citation>
    <scope>NUCLEOTIDE SEQUENCE [LARGE SCALE GENOMIC DNA]</scope>
    <source>
        <strain evidence="2 3">JCM 17783</strain>
    </source>
</reference>
<evidence type="ECO:0000256" key="1">
    <source>
        <dbReference type="SAM" id="Phobius"/>
    </source>
</evidence>
<dbReference type="Proteomes" id="UP000467130">
    <property type="component" value="Chromosome"/>
</dbReference>
<evidence type="ECO:0000313" key="2">
    <source>
        <dbReference type="EMBL" id="BBY25028.1"/>
    </source>
</evidence>